<name>A0A1S9V786_BACCE</name>
<evidence type="ECO:0000313" key="3">
    <source>
        <dbReference type="Proteomes" id="UP000191124"/>
    </source>
</evidence>
<protein>
    <submittedName>
        <fullName evidence="2">Endonuclease</fullName>
    </submittedName>
</protein>
<comment type="caution">
    <text evidence="2">The sequence shown here is derived from an EMBL/GenBank/DDBJ whole genome shotgun (WGS) entry which is preliminary data.</text>
</comment>
<gene>
    <name evidence="2" type="ORF">BW892_06925</name>
</gene>
<evidence type="ECO:0000259" key="1">
    <source>
        <dbReference type="Pfam" id="PF04471"/>
    </source>
</evidence>
<dbReference type="GO" id="GO:0003677">
    <property type="term" value="F:DNA binding"/>
    <property type="evidence" value="ECO:0007669"/>
    <property type="project" value="InterPro"/>
</dbReference>
<dbReference type="InterPro" id="IPR052906">
    <property type="entry name" value="Type_IV_Methyl-Rstrct_Enzyme"/>
</dbReference>
<dbReference type="AlphaFoldDB" id="A0A1S9V786"/>
<organism evidence="2 3">
    <name type="scientific">Bacillus cereus</name>
    <dbReference type="NCBI Taxonomy" id="1396"/>
    <lineage>
        <taxon>Bacteria</taxon>
        <taxon>Bacillati</taxon>
        <taxon>Bacillota</taxon>
        <taxon>Bacilli</taxon>
        <taxon>Bacillales</taxon>
        <taxon>Bacillaceae</taxon>
        <taxon>Bacillus</taxon>
        <taxon>Bacillus cereus group</taxon>
    </lineage>
</organism>
<keyword evidence="2" id="KW-0540">Nuclease</keyword>
<accession>A0A1S9V786</accession>
<dbReference type="SUPFAM" id="SSF52980">
    <property type="entry name" value="Restriction endonuclease-like"/>
    <property type="match status" value="1"/>
</dbReference>
<dbReference type="PANTHER" id="PTHR30015">
    <property type="entry name" value="MRR RESTRICTION SYSTEM PROTEIN"/>
    <property type="match status" value="1"/>
</dbReference>
<dbReference type="PANTHER" id="PTHR30015:SF6">
    <property type="entry name" value="SLL1429 PROTEIN"/>
    <property type="match status" value="1"/>
</dbReference>
<dbReference type="Pfam" id="PF04471">
    <property type="entry name" value="Mrr_cat"/>
    <property type="match status" value="1"/>
</dbReference>
<dbReference type="Gene3D" id="3.40.1350.10">
    <property type="match status" value="1"/>
</dbReference>
<feature type="domain" description="Restriction endonuclease type IV Mrr" evidence="1">
    <location>
        <begin position="39"/>
        <end position="147"/>
    </location>
</feature>
<evidence type="ECO:0000313" key="2">
    <source>
        <dbReference type="EMBL" id="OOR30328.1"/>
    </source>
</evidence>
<dbReference type="InterPro" id="IPR011335">
    <property type="entry name" value="Restrct_endonuc-II-like"/>
</dbReference>
<proteinExistence type="predicted"/>
<dbReference type="InterPro" id="IPR007560">
    <property type="entry name" value="Restrct_endonuc_IV_Mrr"/>
</dbReference>
<dbReference type="GO" id="GO:0015666">
    <property type="term" value="F:restriction endodeoxyribonuclease activity"/>
    <property type="evidence" value="ECO:0007669"/>
    <property type="project" value="TreeGrafter"/>
</dbReference>
<reference evidence="2 3" key="1">
    <citation type="submission" date="2017-01" db="EMBL/GenBank/DDBJ databases">
        <title>Bacillus cereus isolates.</title>
        <authorList>
            <person name="Beno S.M."/>
        </authorList>
    </citation>
    <scope>NUCLEOTIDE SEQUENCE [LARGE SCALE GENOMIC DNA]</scope>
    <source>
        <strain evidence="2 3">FSL M7-1219</strain>
    </source>
</reference>
<dbReference type="GO" id="GO:0009307">
    <property type="term" value="P:DNA restriction-modification system"/>
    <property type="evidence" value="ECO:0007669"/>
    <property type="project" value="InterPro"/>
</dbReference>
<keyword evidence="2" id="KW-0255">Endonuclease</keyword>
<dbReference type="EMBL" id="MUAL01000007">
    <property type="protein sequence ID" value="OOR30328.1"/>
    <property type="molecule type" value="Genomic_DNA"/>
</dbReference>
<dbReference type="Proteomes" id="UP000191124">
    <property type="component" value="Unassembled WGS sequence"/>
</dbReference>
<sequence length="167" mass="19196">MVIIPTLLIIFLLVLYYKKQLKAHRIYMEELRQSNINQIDRMNGRQFEEYLGALYQSFGYQTEVTKASGDFGADLILKNNNETILVQAKRYSSKVGLQAVQEIVAAKGYYSANHAWVVTNNYFTEPARKLANANDVLLIDRDLLIKLSAQVNRQNEKQPTNLEQSSY</sequence>
<dbReference type="InterPro" id="IPR011856">
    <property type="entry name" value="tRNA_endonuc-like_dom_sf"/>
</dbReference>
<keyword evidence="2" id="KW-0378">Hydrolase</keyword>